<keyword evidence="2" id="KW-1185">Reference proteome</keyword>
<evidence type="ECO:0000313" key="3">
    <source>
        <dbReference type="RefSeq" id="XP_030650234.1"/>
    </source>
</evidence>
<dbReference type="PANTHER" id="PTHR14195">
    <property type="entry name" value="G PATCH DOMAIN CONTAINING PROTEIN 2"/>
    <property type="match status" value="1"/>
</dbReference>
<dbReference type="InterPro" id="IPR051189">
    <property type="entry name" value="Splicing_assoc_domain"/>
</dbReference>
<protein>
    <submittedName>
        <fullName evidence="3">G patch domain-containing protein 2-like</fullName>
    </submittedName>
</protein>
<feature type="region of interest" description="Disordered" evidence="1">
    <location>
        <begin position="249"/>
        <end position="282"/>
    </location>
</feature>
<dbReference type="Proteomes" id="UP000504632">
    <property type="component" value="Chromosome 1"/>
</dbReference>
<dbReference type="InParanoid" id="A0A6J2X128"/>
<feature type="region of interest" description="Disordered" evidence="1">
    <location>
        <begin position="487"/>
        <end position="512"/>
    </location>
</feature>
<feature type="compositionally biased region" description="Basic residues" evidence="1">
    <location>
        <begin position="169"/>
        <end position="195"/>
    </location>
</feature>
<dbReference type="OrthoDB" id="6095487at2759"/>
<sequence length="512" mass="58165">MEELVQDLVSALEQTSEHAPLDQLWEEMILSPLQQRRQIRRRRGRKRHCDFSLHLPKHPHCLSEASESSLDETAGRNHSKSTAATCNYSDSDDMVITKGWPSAAVSFRSRQHSWPESDSFTENTAGRPLRRRRRVKRMTSDMTVRLQRKLRVSGMQRGGHSNNHEHYQHPHHHHHTHHYYHHHHHHHHQRPSKKQRLYRMKRRSAGCVREAEGLALASVGMKGWKNGTVTEEGWKDRILQQAKEHRVASDDNMSECETSSVCSSDPGLFTTDEGRQGDDEQSDWFFEGECGSGIGVKGFLPNRDPDTPPRPGGLDTGHVKHPSSTFVKPRRSSLRGCHTRMSRLPAVAARCIRKGRRRLSGKDNSVTVSVEKMRCLSPDPYQKELWLPSIGKRNRSQLNPPCSLPMYRTGMIPESSHQRCSSFSCKNRQTNVHMGPVCVGDIKRRRRSMAAPSVSAHLPFCREDTSKEACQGRVGTSSLRIENVVAGPLTSGHQSSMNHGSLLSKHREPEDD</sequence>
<gene>
    <name evidence="3" type="primary">LOC115830228</name>
</gene>
<organism evidence="2 3">
    <name type="scientific">Chanos chanos</name>
    <name type="common">Milkfish</name>
    <name type="synonym">Mugil chanos</name>
    <dbReference type="NCBI Taxonomy" id="29144"/>
    <lineage>
        <taxon>Eukaryota</taxon>
        <taxon>Metazoa</taxon>
        <taxon>Chordata</taxon>
        <taxon>Craniata</taxon>
        <taxon>Vertebrata</taxon>
        <taxon>Euteleostomi</taxon>
        <taxon>Actinopterygii</taxon>
        <taxon>Neopterygii</taxon>
        <taxon>Teleostei</taxon>
        <taxon>Ostariophysi</taxon>
        <taxon>Gonorynchiformes</taxon>
        <taxon>Chanidae</taxon>
        <taxon>Chanos</taxon>
    </lineage>
</organism>
<feature type="region of interest" description="Disordered" evidence="1">
    <location>
        <begin position="154"/>
        <end position="195"/>
    </location>
</feature>
<reference evidence="3" key="1">
    <citation type="submission" date="2025-08" db="UniProtKB">
        <authorList>
            <consortium name="RefSeq"/>
        </authorList>
    </citation>
    <scope>IDENTIFICATION</scope>
</reference>
<proteinExistence type="predicted"/>
<evidence type="ECO:0000256" key="1">
    <source>
        <dbReference type="SAM" id="MobiDB-lite"/>
    </source>
</evidence>
<feature type="region of interest" description="Disordered" evidence="1">
    <location>
        <begin position="63"/>
        <end position="83"/>
    </location>
</feature>
<dbReference type="RefSeq" id="XP_030650234.1">
    <property type="nucleotide sequence ID" value="XM_030794374.1"/>
</dbReference>
<evidence type="ECO:0000313" key="2">
    <source>
        <dbReference type="Proteomes" id="UP000504632"/>
    </source>
</evidence>
<dbReference type="GeneID" id="115830228"/>
<accession>A0A6J2X128</accession>
<dbReference type="AlphaFoldDB" id="A0A6J2X128"/>
<feature type="compositionally biased region" description="Polar residues" evidence="1">
    <location>
        <begin position="491"/>
        <end position="501"/>
    </location>
</feature>
<name>A0A6J2X128_CHACN</name>
<feature type="region of interest" description="Disordered" evidence="1">
    <location>
        <begin position="297"/>
        <end position="334"/>
    </location>
</feature>